<comment type="cofactor">
    <cofactor evidence="1">
        <name>pyruvate</name>
        <dbReference type="ChEBI" id="CHEBI:15361"/>
    </cofactor>
</comment>
<reference evidence="13" key="3">
    <citation type="journal article" date="2019" name="Int. J. Syst. Evol. Microbiol.">
        <title>The Global Catalogue of Microorganisms (GCM) 10K type strain sequencing project: providing services to taxonomists for standard genome sequencing and annotation.</title>
        <authorList>
            <consortium name="The Broad Institute Genomics Platform"/>
            <consortium name="The Broad Institute Genome Sequencing Center for Infectious Disease"/>
            <person name="Wu L."/>
            <person name="Ma J."/>
        </authorList>
    </citation>
    <scope>NUCLEOTIDE SEQUENCE [LARGE SCALE GENOMIC DNA]</scope>
    <source>
        <strain evidence="13">CGMCC 1.10832</strain>
    </source>
</reference>
<keyword evidence="13" id="KW-1185">Reference proteome</keyword>
<dbReference type="GO" id="GO:0005829">
    <property type="term" value="C:cytosol"/>
    <property type="evidence" value="ECO:0007669"/>
    <property type="project" value="TreeGrafter"/>
</dbReference>
<dbReference type="PANTHER" id="PTHR33866:SF2">
    <property type="entry name" value="S-ADENOSYLMETHIONINE DECARBOXYLASE PROENZYME"/>
    <property type="match status" value="1"/>
</dbReference>
<keyword evidence="6" id="KW-0865">Zymogen</keyword>
<evidence type="ECO:0000256" key="6">
    <source>
        <dbReference type="ARBA" id="ARBA00023145"/>
    </source>
</evidence>
<dbReference type="Gene3D" id="3.60.90.10">
    <property type="entry name" value="S-adenosylmethionine decarboxylase"/>
    <property type="match status" value="1"/>
</dbReference>
<keyword evidence="2" id="KW-0210">Decarboxylase</keyword>
<evidence type="ECO:0000256" key="1">
    <source>
        <dbReference type="ARBA" id="ARBA00001928"/>
    </source>
</evidence>
<keyword evidence="7" id="KW-0456">Lyase</keyword>
<evidence type="ECO:0000313" key="11">
    <source>
        <dbReference type="EMBL" id="PTB96256.1"/>
    </source>
</evidence>
<evidence type="ECO:0000313" key="13">
    <source>
        <dbReference type="Proteomes" id="UP000636010"/>
    </source>
</evidence>
<proteinExistence type="predicted"/>
<evidence type="ECO:0000256" key="3">
    <source>
        <dbReference type="ARBA" id="ARBA00022813"/>
    </source>
</evidence>
<dbReference type="InterPro" id="IPR016067">
    <property type="entry name" value="S-AdoMet_deCO2ase_core"/>
</dbReference>
<evidence type="ECO:0000256" key="7">
    <source>
        <dbReference type="ARBA" id="ARBA00023239"/>
    </source>
</evidence>
<keyword evidence="3" id="KW-0068">Autocatalytic cleavage</keyword>
<evidence type="ECO:0000256" key="2">
    <source>
        <dbReference type="ARBA" id="ARBA00022793"/>
    </source>
</evidence>
<dbReference type="GO" id="GO:0008295">
    <property type="term" value="P:spermidine biosynthetic process"/>
    <property type="evidence" value="ECO:0007669"/>
    <property type="project" value="UniProtKB-KW"/>
</dbReference>
<dbReference type="InterPro" id="IPR017716">
    <property type="entry name" value="S-AdoMet_deCOase_pro-enz"/>
</dbReference>
<dbReference type="AlphaFoldDB" id="A0A2T4DR46"/>
<evidence type="ECO:0000256" key="4">
    <source>
        <dbReference type="ARBA" id="ARBA00023066"/>
    </source>
</evidence>
<dbReference type="PANTHER" id="PTHR33866">
    <property type="entry name" value="S-ADENOSYLMETHIONINE DECARBOXYLASE PROENZYME"/>
    <property type="match status" value="1"/>
</dbReference>
<keyword evidence="8" id="KW-0704">Schiff base</keyword>
<dbReference type="NCBIfam" id="TIGR03330">
    <property type="entry name" value="SAM_DCase_Bsu"/>
    <property type="match status" value="1"/>
</dbReference>
<dbReference type="GO" id="GO:0004014">
    <property type="term" value="F:adenosylmethionine decarboxylase activity"/>
    <property type="evidence" value="ECO:0007669"/>
    <property type="project" value="InterPro"/>
</dbReference>
<evidence type="ECO:0000313" key="12">
    <source>
        <dbReference type="Proteomes" id="UP000240608"/>
    </source>
</evidence>
<evidence type="ECO:0000313" key="10">
    <source>
        <dbReference type="EMBL" id="GGC26438.1"/>
    </source>
</evidence>
<dbReference type="Proteomes" id="UP000240608">
    <property type="component" value="Unassembled WGS sequence"/>
</dbReference>
<reference evidence="10" key="4">
    <citation type="submission" date="2024-05" db="EMBL/GenBank/DDBJ databases">
        <authorList>
            <person name="Sun Q."/>
            <person name="Zhou Y."/>
        </authorList>
    </citation>
    <scope>NUCLEOTIDE SEQUENCE</scope>
    <source>
        <strain evidence="10">CGMCC 1.10832</strain>
    </source>
</reference>
<evidence type="ECO:0000256" key="8">
    <source>
        <dbReference type="ARBA" id="ARBA00023270"/>
    </source>
</evidence>
<sequence>MIGYHTIWDIFECNPNSISFTNSVKELLNDIVAELNLSKVSESYKQFEPVGATGFILLEESHISIHTWPEHGFAAIDVFSCKSFNTEKINDIIHAALGTKNISVKTIERGVSFEHKVLK</sequence>
<reference evidence="11 12" key="2">
    <citation type="submission" date="2018-03" db="EMBL/GenBank/DDBJ databases">
        <title>Cross-interface Injection: A General Nanoliter Liquid Handling Method Applied to Single Cells Genome Amplification Automated Nanoliter Liquid Handling Applied to Single Cell Multiple Displacement Amplification.</title>
        <authorList>
            <person name="Yun J."/>
            <person name="Xu P."/>
            <person name="Xu J."/>
            <person name="Dai X."/>
            <person name="Wang Y."/>
            <person name="Zheng X."/>
            <person name="Cao C."/>
            <person name="Yi Q."/>
            <person name="Zhu Y."/>
            <person name="Wang L."/>
            <person name="Dong Z."/>
            <person name="Huang Y."/>
            <person name="Huang L."/>
            <person name="Du W."/>
        </authorList>
    </citation>
    <scope>NUCLEOTIDE SEQUENCE [LARGE SCALE GENOMIC DNA]</scope>
    <source>
        <strain evidence="11 12">Z-D1-2</strain>
    </source>
</reference>
<dbReference type="Pfam" id="PF02675">
    <property type="entry name" value="AdoMet_dc"/>
    <property type="match status" value="1"/>
</dbReference>
<keyword evidence="4" id="KW-0745">Spermidine biosynthesis</keyword>
<protein>
    <submittedName>
        <fullName evidence="10 11">Adenosylmethionine decarboxylase</fullName>
    </submittedName>
</protein>
<gene>
    <name evidence="11" type="primary">speD</name>
    <name evidence="10" type="synonym">speH</name>
    <name evidence="11" type="ORF">C9994_08145</name>
    <name evidence="10" type="ORF">GCM10011506_09810</name>
</gene>
<keyword evidence="9" id="KW-0670">Pyruvate</keyword>
<dbReference type="Proteomes" id="UP000636010">
    <property type="component" value="Unassembled WGS sequence"/>
</dbReference>
<evidence type="ECO:0000256" key="5">
    <source>
        <dbReference type="ARBA" id="ARBA00023115"/>
    </source>
</evidence>
<dbReference type="SUPFAM" id="SSF56276">
    <property type="entry name" value="S-adenosylmethionine decarboxylase"/>
    <property type="match status" value="1"/>
</dbReference>
<keyword evidence="5" id="KW-0620">Polyamine biosynthesis</keyword>
<reference evidence="10" key="1">
    <citation type="journal article" date="2014" name="Int. J. Syst. Evol. Microbiol.">
        <title>Complete genome of a new Firmicutes species belonging to the dominant human colonic microbiota ('Ruminococcus bicirculans') reveals two chromosomes and a selective capacity to utilize plant glucans.</title>
        <authorList>
            <consortium name="NISC Comparative Sequencing Program"/>
            <person name="Wegmann U."/>
            <person name="Louis P."/>
            <person name="Goesmann A."/>
            <person name="Henrissat B."/>
            <person name="Duncan S.H."/>
            <person name="Flint H.J."/>
        </authorList>
    </citation>
    <scope>NUCLEOTIDE SEQUENCE</scope>
    <source>
        <strain evidence="10">CGMCC 1.10832</strain>
    </source>
</reference>
<accession>A0A2T4DR46</accession>
<dbReference type="RefSeq" id="WP_188460807.1">
    <property type="nucleotide sequence ID" value="NZ_BAABHU010000003.1"/>
</dbReference>
<organism evidence="11 12">
    <name type="scientific">Marivirga lumbricoides</name>
    <dbReference type="NCBI Taxonomy" id="1046115"/>
    <lineage>
        <taxon>Bacteria</taxon>
        <taxon>Pseudomonadati</taxon>
        <taxon>Bacteroidota</taxon>
        <taxon>Cytophagia</taxon>
        <taxon>Cytophagales</taxon>
        <taxon>Marivirgaceae</taxon>
        <taxon>Marivirga</taxon>
    </lineage>
</organism>
<name>A0A2T4DR46_9BACT</name>
<dbReference type="EMBL" id="PYVU01000059">
    <property type="protein sequence ID" value="PTB96256.1"/>
    <property type="molecule type" value="Genomic_DNA"/>
</dbReference>
<dbReference type="InterPro" id="IPR003826">
    <property type="entry name" value="AdoMetDC_fam_prok"/>
</dbReference>
<evidence type="ECO:0000256" key="9">
    <source>
        <dbReference type="ARBA" id="ARBA00023317"/>
    </source>
</evidence>
<comment type="caution">
    <text evidence="11">The sequence shown here is derived from an EMBL/GenBank/DDBJ whole genome shotgun (WGS) entry which is preliminary data.</text>
</comment>
<dbReference type="EMBL" id="BMEC01000003">
    <property type="protein sequence ID" value="GGC26438.1"/>
    <property type="molecule type" value="Genomic_DNA"/>
</dbReference>